<dbReference type="EMBL" id="FZQP02001048">
    <property type="protein sequence ID" value="VVC91401.1"/>
    <property type="molecule type" value="Genomic_DNA"/>
</dbReference>
<proteinExistence type="predicted"/>
<evidence type="ECO:0000313" key="1">
    <source>
        <dbReference type="EMBL" id="VVC91401.1"/>
    </source>
</evidence>
<organism evidence="1 2">
    <name type="scientific">Leptidea sinapis</name>
    <dbReference type="NCBI Taxonomy" id="189913"/>
    <lineage>
        <taxon>Eukaryota</taxon>
        <taxon>Metazoa</taxon>
        <taxon>Ecdysozoa</taxon>
        <taxon>Arthropoda</taxon>
        <taxon>Hexapoda</taxon>
        <taxon>Insecta</taxon>
        <taxon>Pterygota</taxon>
        <taxon>Neoptera</taxon>
        <taxon>Endopterygota</taxon>
        <taxon>Lepidoptera</taxon>
        <taxon>Glossata</taxon>
        <taxon>Ditrysia</taxon>
        <taxon>Papilionoidea</taxon>
        <taxon>Pieridae</taxon>
        <taxon>Dismorphiinae</taxon>
        <taxon>Leptidea</taxon>
    </lineage>
</organism>
<reference evidence="1 2" key="1">
    <citation type="submission" date="2017-07" db="EMBL/GenBank/DDBJ databases">
        <authorList>
            <person name="Talla V."/>
            <person name="Backstrom N."/>
        </authorList>
    </citation>
    <scope>NUCLEOTIDE SEQUENCE [LARGE SCALE GENOMIC DNA]</scope>
</reference>
<dbReference type="SUPFAM" id="SSF56219">
    <property type="entry name" value="DNase I-like"/>
    <property type="match status" value="1"/>
</dbReference>
<sequence>MTPKHRDLILSAVYRYNKTSPKGMLSSLDLGILGERKLIYVAENLSPETKHLHMEARKASRVLNFKYNVNRFKTKLYDFYINVLNNNYDVICLIETNLNSSIRDNEFLDDRYNIFRRDRDVNTSHKITGGGVFIAMKKCFVANRVPDSECNVKCIWLNLVTKSDDKHKTINIKLGLEYLPPDLSIEKLKMFNHKTNDIPSNADESLIL</sequence>
<keyword evidence="2" id="KW-1185">Reference proteome</keyword>
<dbReference type="AlphaFoldDB" id="A0A5E4PZH7"/>
<protein>
    <recommendedName>
        <fullName evidence="3">Endonuclease/exonuclease/phosphatase domain-containing protein</fullName>
    </recommendedName>
</protein>
<dbReference type="InterPro" id="IPR036691">
    <property type="entry name" value="Endo/exonu/phosph_ase_sf"/>
</dbReference>
<dbReference type="Proteomes" id="UP000324832">
    <property type="component" value="Unassembled WGS sequence"/>
</dbReference>
<name>A0A5E4PZH7_9NEOP</name>
<accession>A0A5E4PZH7</accession>
<evidence type="ECO:0000313" key="2">
    <source>
        <dbReference type="Proteomes" id="UP000324832"/>
    </source>
</evidence>
<dbReference type="Gene3D" id="3.60.10.10">
    <property type="entry name" value="Endonuclease/exonuclease/phosphatase"/>
    <property type="match status" value="1"/>
</dbReference>
<gene>
    <name evidence="1" type="ORF">LSINAPIS_LOCUS4077</name>
</gene>
<feature type="non-terminal residue" evidence="1">
    <location>
        <position position="208"/>
    </location>
</feature>
<evidence type="ECO:0008006" key="3">
    <source>
        <dbReference type="Google" id="ProtNLM"/>
    </source>
</evidence>